<gene>
    <name evidence="2" type="ORF">L0P92_16235</name>
</gene>
<dbReference type="Gene3D" id="3.90.25.10">
    <property type="entry name" value="UDP-galactose 4-epimerase, domain 1"/>
    <property type="match status" value="1"/>
</dbReference>
<dbReference type="AlphaFoldDB" id="A0A9X1PY30"/>
<keyword evidence="3" id="KW-1185">Reference proteome</keyword>
<dbReference type="Gene3D" id="3.40.50.720">
    <property type="entry name" value="NAD(P)-binding Rossmann-like Domain"/>
    <property type="match status" value="1"/>
</dbReference>
<organism evidence="2 3">
    <name type="scientific">Streptomyces muensis</name>
    <dbReference type="NCBI Taxonomy" id="1077944"/>
    <lineage>
        <taxon>Bacteria</taxon>
        <taxon>Bacillati</taxon>
        <taxon>Actinomycetota</taxon>
        <taxon>Actinomycetes</taxon>
        <taxon>Kitasatosporales</taxon>
        <taxon>Streptomycetaceae</taxon>
        <taxon>Streptomyces</taxon>
    </lineage>
</organism>
<dbReference type="RefSeq" id="WP_234763417.1">
    <property type="nucleotide sequence ID" value="NZ_JAKEIP010000055.1"/>
</dbReference>
<dbReference type="PANTHER" id="PTHR43162:SF1">
    <property type="entry name" value="PRESTALK A DIFFERENTIATION PROTEIN A"/>
    <property type="match status" value="1"/>
</dbReference>
<dbReference type="SUPFAM" id="SSF51735">
    <property type="entry name" value="NAD(P)-binding Rossmann-fold domains"/>
    <property type="match status" value="1"/>
</dbReference>
<dbReference type="InterPro" id="IPR051604">
    <property type="entry name" value="Ergot_Alk_Oxidoreductase"/>
</dbReference>
<dbReference type="Pfam" id="PF13460">
    <property type="entry name" value="NAD_binding_10"/>
    <property type="match status" value="1"/>
</dbReference>
<evidence type="ECO:0000259" key="1">
    <source>
        <dbReference type="Pfam" id="PF13460"/>
    </source>
</evidence>
<evidence type="ECO:0000313" key="2">
    <source>
        <dbReference type="EMBL" id="MCF1595111.1"/>
    </source>
</evidence>
<reference evidence="2" key="1">
    <citation type="submission" date="2022-01" db="EMBL/GenBank/DDBJ databases">
        <title>Draft Genome Sequences of Seven Type Strains of the Genus Streptomyces.</title>
        <authorList>
            <person name="Aziz S."/>
            <person name="Coretto E."/>
            <person name="Chronakova A."/>
            <person name="Sproer C."/>
            <person name="Huber K."/>
            <person name="Nouioui I."/>
            <person name="Gross H."/>
        </authorList>
    </citation>
    <scope>NUCLEOTIDE SEQUENCE</scope>
    <source>
        <strain evidence="2">DSM 103493</strain>
    </source>
</reference>
<dbReference type="InterPro" id="IPR036291">
    <property type="entry name" value="NAD(P)-bd_dom_sf"/>
</dbReference>
<protein>
    <submittedName>
        <fullName evidence="2">NAD(P)H-binding protein</fullName>
    </submittedName>
</protein>
<accession>A0A9X1PY30</accession>
<comment type="caution">
    <text evidence="2">The sequence shown here is derived from an EMBL/GenBank/DDBJ whole genome shotgun (WGS) entry which is preliminary data.</text>
</comment>
<evidence type="ECO:0000313" key="3">
    <source>
        <dbReference type="Proteomes" id="UP001139384"/>
    </source>
</evidence>
<dbReference type="Proteomes" id="UP001139384">
    <property type="component" value="Unassembled WGS sequence"/>
</dbReference>
<dbReference type="EMBL" id="JAKEIP010000055">
    <property type="protein sequence ID" value="MCF1595111.1"/>
    <property type="molecule type" value="Genomic_DNA"/>
</dbReference>
<proteinExistence type="predicted"/>
<feature type="domain" description="NAD(P)-binding" evidence="1">
    <location>
        <begin position="10"/>
        <end position="173"/>
    </location>
</feature>
<sequence length="278" mass="30754">MNDTPVLVLGGTGKTGRRVARRLAERGRTARVASRSGARRFDWWDKETWAAAVEGVEAVYVVDEQGPHAAELLADFAAFATRRGVGRLVFLSARTLEQWAHDEGRFAAERAVRESGTEWTILRPTWFSQNFSEDRLLAPDVAAGEVILPDGEGVEPFIDAEDIAAVAVAALTEEGHAGELYVLSGPRLMTFPECVGLIAEAAGRKVRPVVVDREEYARHLVGRGYARDFADFMNELFDTIRDGRTAYLSDGVRRALGREPRDFRVYAAETDWDAVSAR</sequence>
<name>A0A9X1PY30_STRM4</name>
<dbReference type="PANTHER" id="PTHR43162">
    <property type="match status" value="1"/>
</dbReference>
<dbReference type="InterPro" id="IPR016040">
    <property type="entry name" value="NAD(P)-bd_dom"/>
</dbReference>